<keyword evidence="1" id="KW-0812">Transmembrane</keyword>
<dbReference type="PROSITE" id="PS50948">
    <property type="entry name" value="PAN"/>
    <property type="match status" value="1"/>
</dbReference>
<dbReference type="PANTHER" id="PTHR32444">
    <property type="entry name" value="BULB-TYPE LECTIN DOMAIN-CONTAINING PROTEIN"/>
    <property type="match status" value="1"/>
</dbReference>
<name>A0AAD8M938_9APIA</name>
<dbReference type="PANTHER" id="PTHR32444:SF242">
    <property type="entry name" value="G-TYPE LECTIN S-RECEPTOR-LIKE SERINE_THREONINE-PROTEIN KINASE RKS1"/>
    <property type="match status" value="1"/>
</dbReference>
<keyword evidence="1" id="KW-0472">Membrane</keyword>
<reference evidence="3" key="2">
    <citation type="submission" date="2023-05" db="EMBL/GenBank/DDBJ databases">
        <authorList>
            <person name="Schelkunov M.I."/>
        </authorList>
    </citation>
    <scope>NUCLEOTIDE SEQUENCE</scope>
    <source>
        <strain evidence="3">Hsosn_3</strain>
        <tissue evidence="3">Leaf</tissue>
    </source>
</reference>
<comment type="caution">
    <text evidence="3">The sequence shown here is derived from an EMBL/GenBank/DDBJ whole genome shotgun (WGS) entry which is preliminary data.</text>
</comment>
<keyword evidence="1" id="KW-1133">Transmembrane helix</keyword>
<dbReference type="Proteomes" id="UP001237642">
    <property type="component" value="Unassembled WGS sequence"/>
</dbReference>
<dbReference type="Gene3D" id="3.30.200.20">
    <property type="entry name" value="Phosphorylase Kinase, domain 1"/>
    <property type="match status" value="1"/>
</dbReference>
<dbReference type="SUPFAM" id="SSF54928">
    <property type="entry name" value="RNA-binding domain, RBD"/>
    <property type="match status" value="1"/>
</dbReference>
<proteinExistence type="predicted"/>
<dbReference type="CDD" id="cd01098">
    <property type="entry name" value="PAN_AP_plant"/>
    <property type="match status" value="1"/>
</dbReference>
<reference evidence="3" key="1">
    <citation type="submission" date="2023-02" db="EMBL/GenBank/DDBJ databases">
        <title>Genome of toxic invasive species Heracleum sosnowskyi carries increased number of genes despite the absence of recent whole-genome duplications.</title>
        <authorList>
            <person name="Schelkunov M."/>
            <person name="Shtratnikova V."/>
            <person name="Makarenko M."/>
            <person name="Klepikova A."/>
            <person name="Omelchenko D."/>
            <person name="Novikova G."/>
            <person name="Obukhova E."/>
            <person name="Bogdanov V."/>
            <person name="Penin A."/>
            <person name="Logacheva M."/>
        </authorList>
    </citation>
    <scope>NUCLEOTIDE SEQUENCE</scope>
    <source>
        <strain evidence="3">Hsosn_3</strain>
        <tissue evidence="3">Leaf</tissue>
    </source>
</reference>
<dbReference type="Pfam" id="PF08276">
    <property type="entry name" value="PAN_2"/>
    <property type="match status" value="1"/>
</dbReference>
<organism evidence="3 4">
    <name type="scientific">Heracleum sosnowskyi</name>
    <dbReference type="NCBI Taxonomy" id="360622"/>
    <lineage>
        <taxon>Eukaryota</taxon>
        <taxon>Viridiplantae</taxon>
        <taxon>Streptophyta</taxon>
        <taxon>Embryophyta</taxon>
        <taxon>Tracheophyta</taxon>
        <taxon>Spermatophyta</taxon>
        <taxon>Magnoliopsida</taxon>
        <taxon>eudicotyledons</taxon>
        <taxon>Gunneridae</taxon>
        <taxon>Pentapetalae</taxon>
        <taxon>asterids</taxon>
        <taxon>campanulids</taxon>
        <taxon>Apiales</taxon>
        <taxon>Apiaceae</taxon>
        <taxon>Apioideae</taxon>
        <taxon>apioid superclade</taxon>
        <taxon>Tordylieae</taxon>
        <taxon>Tordyliinae</taxon>
        <taxon>Heracleum</taxon>
    </lineage>
</organism>
<dbReference type="GO" id="GO:0003676">
    <property type="term" value="F:nucleic acid binding"/>
    <property type="evidence" value="ECO:0007669"/>
    <property type="project" value="InterPro"/>
</dbReference>
<evidence type="ECO:0000259" key="2">
    <source>
        <dbReference type="PROSITE" id="PS50948"/>
    </source>
</evidence>
<gene>
    <name evidence="3" type="ORF">POM88_039705</name>
</gene>
<dbReference type="AlphaFoldDB" id="A0AAD8M938"/>
<keyword evidence="4" id="KW-1185">Reference proteome</keyword>
<sequence>MGGREVRGLKWPDFADTAATNDIIKCKDLCMKNCTCNAYTFASGIRCMIWSGNFVDVEHFDEGGNSLYVRLTKSELGSRKKISYVLWIVIATAITVVVGIIILILWRFNGKLLGITKVDKKNDKVIHDMSSTVRGFSAVFSEVDDIAIDGKHGSVPQLPLFSFNDIEIATNDFANKNKLGEGGFRSVYKNTQRNVTPCPTLFVASLGPTASEQELVQVFSRYEGIDTASSSGALAHLQGTILYSSRPGEGMRLEYAKSRMGMRSKHSR</sequence>
<evidence type="ECO:0000313" key="4">
    <source>
        <dbReference type="Proteomes" id="UP001237642"/>
    </source>
</evidence>
<dbReference type="EMBL" id="JAUIZM010000009">
    <property type="protein sequence ID" value="KAK1364144.1"/>
    <property type="molecule type" value="Genomic_DNA"/>
</dbReference>
<dbReference type="InterPro" id="IPR035979">
    <property type="entry name" value="RBD_domain_sf"/>
</dbReference>
<evidence type="ECO:0000313" key="3">
    <source>
        <dbReference type="EMBL" id="KAK1364144.1"/>
    </source>
</evidence>
<protein>
    <recommendedName>
        <fullName evidence="2">Apple domain-containing protein</fullName>
    </recommendedName>
</protein>
<dbReference type="SMART" id="SM00473">
    <property type="entry name" value="PAN_AP"/>
    <property type="match status" value="1"/>
</dbReference>
<feature type="domain" description="Apple" evidence="2">
    <location>
        <begin position="1"/>
        <end position="72"/>
    </location>
</feature>
<accession>A0AAD8M938</accession>
<feature type="transmembrane region" description="Helical" evidence="1">
    <location>
        <begin position="84"/>
        <end position="106"/>
    </location>
</feature>
<evidence type="ECO:0000256" key="1">
    <source>
        <dbReference type="SAM" id="Phobius"/>
    </source>
</evidence>
<dbReference type="InterPro" id="IPR003609">
    <property type="entry name" value="Pan_app"/>
</dbReference>